<keyword evidence="3" id="KW-1185">Reference proteome</keyword>
<evidence type="ECO:0000313" key="3">
    <source>
        <dbReference type="Proteomes" id="UP001221413"/>
    </source>
</evidence>
<sequence>MTYTTEDMFAPTPEPEVRPDPFAHYSESDTMSATLPPWHFYRMTADVYFPALFQLMEENLNKGEDTWRSEIASNIIASDRGTSNKNASNSNGSEADASDARISNAGASDTSVADKNIVSNAGSKTPKIMPEYMASQGPINKTNVMPGSIDCLV</sequence>
<name>A0AAD6IT58_DREDA</name>
<gene>
    <name evidence="2" type="ORF">Dda_7117</name>
</gene>
<evidence type="ECO:0000256" key="1">
    <source>
        <dbReference type="SAM" id="MobiDB-lite"/>
    </source>
</evidence>
<feature type="region of interest" description="Disordered" evidence="1">
    <location>
        <begin position="78"/>
        <end position="99"/>
    </location>
</feature>
<comment type="caution">
    <text evidence="2">The sequence shown here is derived from an EMBL/GenBank/DDBJ whole genome shotgun (WGS) entry which is preliminary data.</text>
</comment>
<reference evidence="2" key="1">
    <citation type="submission" date="2023-01" db="EMBL/GenBank/DDBJ databases">
        <title>The chitinases involved in constricting ring structure development in the nematode-trapping fungus Drechslerella dactyloides.</title>
        <authorList>
            <person name="Wang R."/>
            <person name="Zhang L."/>
            <person name="Tang P."/>
            <person name="Li S."/>
            <person name="Liang L."/>
        </authorList>
    </citation>
    <scope>NUCLEOTIDE SEQUENCE</scope>
    <source>
        <strain evidence="2">YMF1.00031</strain>
    </source>
</reference>
<protein>
    <submittedName>
        <fullName evidence="2">Uncharacterized protein</fullName>
    </submittedName>
</protein>
<dbReference type="Proteomes" id="UP001221413">
    <property type="component" value="Unassembled WGS sequence"/>
</dbReference>
<dbReference type="EMBL" id="JAQGDS010000009">
    <property type="protein sequence ID" value="KAJ6258198.1"/>
    <property type="molecule type" value="Genomic_DNA"/>
</dbReference>
<proteinExistence type="predicted"/>
<feature type="compositionally biased region" description="Polar residues" evidence="1">
    <location>
        <begin position="78"/>
        <end position="93"/>
    </location>
</feature>
<evidence type="ECO:0000313" key="2">
    <source>
        <dbReference type="EMBL" id="KAJ6258198.1"/>
    </source>
</evidence>
<dbReference type="AlphaFoldDB" id="A0AAD6IT58"/>
<accession>A0AAD6IT58</accession>
<organism evidence="2 3">
    <name type="scientific">Drechslerella dactyloides</name>
    <name type="common">Nematode-trapping fungus</name>
    <name type="synonym">Arthrobotrys dactyloides</name>
    <dbReference type="NCBI Taxonomy" id="74499"/>
    <lineage>
        <taxon>Eukaryota</taxon>
        <taxon>Fungi</taxon>
        <taxon>Dikarya</taxon>
        <taxon>Ascomycota</taxon>
        <taxon>Pezizomycotina</taxon>
        <taxon>Orbiliomycetes</taxon>
        <taxon>Orbiliales</taxon>
        <taxon>Orbiliaceae</taxon>
        <taxon>Drechslerella</taxon>
    </lineage>
</organism>